<evidence type="ECO:0000313" key="7">
    <source>
        <dbReference type="EMBL" id="CUA78408.1"/>
    </source>
</evidence>
<dbReference type="PROSITE" id="PS50082">
    <property type="entry name" value="WD_REPEATS_2"/>
    <property type="match status" value="8"/>
</dbReference>
<dbReference type="EMBL" id="CYGV01002011">
    <property type="protein sequence ID" value="CUA78408.1"/>
    <property type="molecule type" value="Genomic_DNA"/>
</dbReference>
<feature type="repeat" description="WD" evidence="3">
    <location>
        <begin position="1244"/>
        <end position="1280"/>
    </location>
</feature>
<feature type="repeat" description="WD" evidence="3">
    <location>
        <begin position="1028"/>
        <end position="1069"/>
    </location>
</feature>
<dbReference type="InterPro" id="IPR001680">
    <property type="entry name" value="WD40_rpt"/>
</dbReference>
<proteinExistence type="predicted"/>
<dbReference type="Proteomes" id="UP000044841">
    <property type="component" value="Unassembled WGS sequence"/>
</dbReference>
<dbReference type="InterPro" id="IPR015943">
    <property type="entry name" value="WD40/YVTN_repeat-like_dom_sf"/>
</dbReference>
<dbReference type="InterPro" id="IPR056884">
    <property type="entry name" value="NPHP3-like_N"/>
</dbReference>
<evidence type="ECO:0000256" key="2">
    <source>
        <dbReference type="ARBA" id="ARBA00022737"/>
    </source>
</evidence>
<dbReference type="InterPro" id="IPR020472">
    <property type="entry name" value="WD40_PAC1"/>
</dbReference>
<dbReference type="Pfam" id="PF00400">
    <property type="entry name" value="WD40"/>
    <property type="match status" value="9"/>
</dbReference>
<evidence type="ECO:0000313" key="8">
    <source>
        <dbReference type="Proteomes" id="UP000044841"/>
    </source>
</evidence>
<feature type="compositionally biased region" description="Low complexity" evidence="5">
    <location>
        <begin position="22"/>
        <end position="37"/>
    </location>
</feature>
<feature type="domain" description="NACHT" evidence="6">
    <location>
        <begin position="278"/>
        <end position="423"/>
    </location>
</feature>
<evidence type="ECO:0000256" key="1">
    <source>
        <dbReference type="ARBA" id="ARBA00022574"/>
    </source>
</evidence>
<feature type="repeat" description="WD" evidence="3">
    <location>
        <begin position="1201"/>
        <end position="1242"/>
    </location>
</feature>
<feature type="compositionally biased region" description="Basic residues" evidence="5">
    <location>
        <begin position="9"/>
        <end position="21"/>
    </location>
</feature>
<feature type="repeat" description="WD" evidence="3">
    <location>
        <begin position="1115"/>
        <end position="1156"/>
    </location>
</feature>
<dbReference type="SMART" id="SM00320">
    <property type="entry name" value="WD40"/>
    <property type="match status" value="9"/>
</dbReference>
<dbReference type="InterPro" id="IPR036322">
    <property type="entry name" value="WD40_repeat_dom_sf"/>
</dbReference>
<dbReference type="PROSITE" id="PS50837">
    <property type="entry name" value="NACHT"/>
    <property type="match status" value="1"/>
</dbReference>
<feature type="repeat" description="WD" evidence="3">
    <location>
        <begin position="985"/>
        <end position="1026"/>
    </location>
</feature>
<feature type="repeat" description="WD" evidence="3">
    <location>
        <begin position="1071"/>
        <end position="1107"/>
    </location>
</feature>
<organism evidence="7 8">
    <name type="scientific">Rhizoctonia solani</name>
    <dbReference type="NCBI Taxonomy" id="456999"/>
    <lineage>
        <taxon>Eukaryota</taxon>
        <taxon>Fungi</taxon>
        <taxon>Dikarya</taxon>
        <taxon>Basidiomycota</taxon>
        <taxon>Agaricomycotina</taxon>
        <taxon>Agaricomycetes</taxon>
        <taxon>Cantharellales</taxon>
        <taxon>Ceratobasidiaceae</taxon>
        <taxon>Rhizoctonia</taxon>
    </lineage>
</organism>
<keyword evidence="4" id="KW-0175">Coiled coil</keyword>
<feature type="coiled-coil region" evidence="4">
    <location>
        <begin position="137"/>
        <end position="197"/>
    </location>
</feature>
<feature type="repeat" description="WD" evidence="3">
    <location>
        <begin position="899"/>
        <end position="940"/>
    </location>
</feature>
<dbReference type="Gene3D" id="3.40.50.300">
    <property type="entry name" value="P-loop containing nucleotide triphosphate hydrolases"/>
    <property type="match status" value="1"/>
</dbReference>
<dbReference type="PROSITE" id="PS00678">
    <property type="entry name" value="WD_REPEATS_1"/>
    <property type="match status" value="6"/>
</dbReference>
<protein>
    <submittedName>
        <fullName evidence="7">Kinesin-like protein KIF21B</fullName>
    </submittedName>
</protein>
<dbReference type="InterPro" id="IPR050349">
    <property type="entry name" value="WD_LIS1/nudF_dynein_reg"/>
</dbReference>
<dbReference type="InterPro" id="IPR019775">
    <property type="entry name" value="WD40_repeat_CS"/>
</dbReference>
<keyword evidence="8" id="KW-1185">Reference proteome</keyword>
<evidence type="ECO:0000256" key="5">
    <source>
        <dbReference type="SAM" id="MobiDB-lite"/>
    </source>
</evidence>
<dbReference type="InterPro" id="IPR007111">
    <property type="entry name" value="NACHT_NTPase"/>
</dbReference>
<evidence type="ECO:0000256" key="3">
    <source>
        <dbReference type="PROSITE-ProRule" id="PRU00221"/>
    </source>
</evidence>
<dbReference type="SUPFAM" id="SSF50978">
    <property type="entry name" value="WD40 repeat-like"/>
    <property type="match status" value="2"/>
</dbReference>
<dbReference type="CDD" id="cd00200">
    <property type="entry name" value="WD40"/>
    <property type="match status" value="1"/>
</dbReference>
<keyword evidence="2" id="KW-0677">Repeat</keyword>
<keyword evidence="1 3" id="KW-0853">WD repeat</keyword>
<dbReference type="PANTHER" id="PTHR44129">
    <property type="entry name" value="WD REPEAT-CONTAINING PROTEIN POP1"/>
    <property type="match status" value="1"/>
</dbReference>
<dbReference type="SUPFAM" id="SSF52540">
    <property type="entry name" value="P-loop containing nucleoside triphosphate hydrolases"/>
    <property type="match status" value="1"/>
</dbReference>
<gene>
    <name evidence="7" type="ORF">RSOLAG22IIIB_07061</name>
</gene>
<name>A0A0K6GIH8_9AGAM</name>
<evidence type="ECO:0000256" key="4">
    <source>
        <dbReference type="SAM" id="Coils"/>
    </source>
</evidence>
<evidence type="ECO:0000259" key="6">
    <source>
        <dbReference type="PROSITE" id="PS50837"/>
    </source>
</evidence>
<feature type="region of interest" description="Disordered" evidence="5">
    <location>
        <begin position="1"/>
        <end position="96"/>
    </location>
</feature>
<dbReference type="Pfam" id="PF24883">
    <property type="entry name" value="NPHP3_N"/>
    <property type="match status" value="1"/>
</dbReference>
<dbReference type="PROSITE" id="PS50294">
    <property type="entry name" value="WD_REPEATS_REGION"/>
    <property type="match status" value="8"/>
</dbReference>
<dbReference type="InterPro" id="IPR027417">
    <property type="entry name" value="P-loop_NTPase"/>
</dbReference>
<sequence length="1371" mass="150810">MSTNETSKSKKGIRRLLRNRFSRSSSHLPSSSTPSEPITASSPPEETHEARSSIQTSATLEIPPFNTERPSVAHSKAAPTPIGGEPANALSTTSDREITDPVWAGLQPSLQRLRDQSSVFPGLSIAVGMLLECFSGLAVAEKKQKDYKDLAKELMKLSDTLAESITGPTPPAMTKCISNVESKIQRQVEQIKTKSERAGGRLPMGKEDKEDMMNLSGNTWSIENEGLVNALLEALEPVKEATYDSDTSTVNWRKCTEGTRKQILSDLHNWISDDDMPMVYWMSGMEGNGKTTIAYTFSEQLEGRNQLAASFFCTRTSADCCKVTRIVPTIAYQLARYSIPFQSALYDILNKDPDAGSENIAKQYERLLRDPLLRVNDTIPDNLVIVIDALDECEDRNGVETLLDILFRYANDLRVRFFLTSRPEPEIYNRMMLDVKARAALHLHDIETSLVQADIEIYLIEELSFMSPTHSQIQQLAQRAGSLFIYAEILVRYIRFGKRFVEPHQRLHSILLMTPNSIKKHAEIDALYTAILQSALDETLMEQNEVEDVKLVLRTVLFAQEPIDVETIAALAGLDSAQRVCFALRPLRSVLHQSEDTKLVSMLHASFPDFIIISDRSKSFFCNIIDHSQQLAEQCLIVMKEQLEFNICKLVSSFVSDGKVDDLNERIERKISSALVYACRHWANHLELASGADTLLVMVNKFICERLLFWMEVLNLRREIASGVGILLTARKWLNQTVCASLKLAFLVEDACNFVIAFSGSPATQSTPHIYVSLLPFCPQSSTVYQNYWRRTRGLLQLKGSLRERREVAALATWNIGSSVQSVAYSPDGTQIAVGCKDKTVRILNGHDGTLLFDPLRGHSDSVRSVAFSPDGKLVASGSRDNTIRVWNTCNGNILTGPLEGHTHAVHSISFSRDGTRLFSGSLDGSICIWDFNSSTAIFGPWASPGGNLDSAALSPSNTLAACVSEGPSITLWGLPDMISVAPPLKGHTDIIRSIAFTPDGTRLISGADDGTVRVWNLASGSPNNVPFRGHKNLVYSVAVSPNGKRVASGSVDCTVRVWDIDDGSLVAGPLFGHAESVCSVTFSSDSTRVISGSEDGTIRVWNVRDGLLMPPTLYYQHMSKLTSASLSNNNTRMISGSTDDTIWVWDLAPGSITSAPLERHTPLPPCLPFSSTADRIAVFTHDHGVEILNANDGSLVTGPLHGHSNLPTSAGFSANSTHLVTGSRDRTVRIWDLKNAKPVAVPLYGHGSDVTSVSLSTDCSRVVSCSNRDRTIRVWNVQNPILNTAPSLDSSLSASPESDCGSVLEGANIQDDGWVTSSKGLLFWVPSDLTSIFAWPSPHTEFIITKLGILHIPEQELFLGDEWSRCYISD</sequence>
<dbReference type="PRINTS" id="PR00320">
    <property type="entry name" value="GPROTEINBRPT"/>
</dbReference>
<dbReference type="Gene3D" id="2.130.10.10">
    <property type="entry name" value="YVTN repeat-like/Quinoprotein amine dehydrogenase"/>
    <property type="match status" value="3"/>
</dbReference>
<reference evidence="7 8" key="1">
    <citation type="submission" date="2015-07" db="EMBL/GenBank/DDBJ databases">
        <authorList>
            <person name="Noorani M."/>
        </authorList>
    </citation>
    <scope>NUCLEOTIDE SEQUENCE [LARGE SCALE GENOMIC DNA]</scope>
    <source>
        <strain evidence="7">BBA 69670</strain>
    </source>
</reference>
<feature type="repeat" description="WD" evidence="3">
    <location>
        <begin position="856"/>
        <end position="897"/>
    </location>
</feature>
<accession>A0A0K6GIH8</accession>